<dbReference type="AlphaFoldDB" id="A0A1H6WFG7"/>
<gene>
    <name evidence="3" type="ORF">SAMN04487995_3514</name>
</gene>
<dbReference type="Pfam" id="PF19089">
    <property type="entry name" value="DUF5777"/>
    <property type="match status" value="1"/>
</dbReference>
<dbReference type="OrthoDB" id="1117410at2"/>
<keyword evidence="4" id="KW-1185">Reference proteome</keyword>
<dbReference type="RefSeq" id="WP_090337324.1">
    <property type="nucleotide sequence ID" value="NZ_FNXY01000005.1"/>
</dbReference>
<feature type="domain" description="DUF5777" evidence="2">
    <location>
        <begin position="42"/>
        <end position="289"/>
    </location>
</feature>
<evidence type="ECO:0000259" key="2">
    <source>
        <dbReference type="Pfam" id="PF19089"/>
    </source>
</evidence>
<evidence type="ECO:0000256" key="1">
    <source>
        <dbReference type="SAM" id="SignalP"/>
    </source>
</evidence>
<dbReference type="InterPro" id="IPR045916">
    <property type="entry name" value="DUF5777"/>
</dbReference>
<keyword evidence="1" id="KW-0732">Signal</keyword>
<accession>A0A1H6WFG7</accession>
<organism evidence="3 4">
    <name type="scientific">Dyadobacter koreensis</name>
    <dbReference type="NCBI Taxonomy" id="408657"/>
    <lineage>
        <taxon>Bacteria</taxon>
        <taxon>Pseudomonadati</taxon>
        <taxon>Bacteroidota</taxon>
        <taxon>Cytophagia</taxon>
        <taxon>Cytophagales</taxon>
        <taxon>Spirosomataceae</taxon>
        <taxon>Dyadobacter</taxon>
    </lineage>
</organism>
<name>A0A1H6WFG7_9BACT</name>
<sequence>MKALRLAIILLIATTQLHAQNDLLGELTKLDSNSSAPVQATFKSTRIINGHSVETVKRNHLDFRISHRFGRLNSGSYELYGLDQATLRLGFEYGLTDDLMIGVGRSTEQKAFDFFGKYRLIKQSAGAKEIPVSVTLFGSAAIRTVRPVTEEELTRSFQNKLTYVYQALIARKFSERLSLQITPTYLYRNLPELEGDKRGLFSLGLGGRLKLSKRVSVNAEYFWTARDKNSTLPYYDSMALGVDIDTGGHVFQLHFTNSLGMIEKQFIGETTGSWGRGDVHYGFNISRTFSFDKKSKQAK</sequence>
<dbReference type="Proteomes" id="UP000199532">
    <property type="component" value="Unassembled WGS sequence"/>
</dbReference>
<dbReference type="EMBL" id="FNXY01000005">
    <property type="protein sequence ID" value="SEJ15633.1"/>
    <property type="molecule type" value="Genomic_DNA"/>
</dbReference>
<feature type="signal peptide" evidence="1">
    <location>
        <begin position="1"/>
        <end position="19"/>
    </location>
</feature>
<feature type="chain" id="PRO_5011439759" description="DUF5777 domain-containing protein" evidence="1">
    <location>
        <begin position="20"/>
        <end position="299"/>
    </location>
</feature>
<protein>
    <recommendedName>
        <fullName evidence="2">DUF5777 domain-containing protein</fullName>
    </recommendedName>
</protein>
<proteinExistence type="predicted"/>
<evidence type="ECO:0000313" key="3">
    <source>
        <dbReference type="EMBL" id="SEJ15633.1"/>
    </source>
</evidence>
<reference evidence="3 4" key="1">
    <citation type="submission" date="2016-10" db="EMBL/GenBank/DDBJ databases">
        <authorList>
            <person name="de Groot N.N."/>
        </authorList>
    </citation>
    <scope>NUCLEOTIDE SEQUENCE [LARGE SCALE GENOMIC DNA]</scope>
    <source>
        <strain evidence="3 4">DSM 19938</strain>
    </source>
</reference>
<dbReference type="STRING" id="408657.SAMN04487995_3514"/>
<evidence type="ECO:0000313" key="4">
    <source>
        <dbReference type="Proteomes" id="UP000199532"/>
    </source>
</evidence>